<dbReference type="RefSeq" id="WP_068533603.1">
    <property type="nucleotide sequence ID" value="NZ_LVJH01000024.1"/>
</dbReference>
<reference evidence="1 2" key="1">
    <citation type="submission" date="2016-03" db="EMBL/GenBank/DDBJ databases">
        <title>Draft genome sequence of Paenibacillus glacialis DSM 22343.</title>
        <authorList>
            <person name="Shin S.-K."/>
            <person name="Yi H."/>
        </authorList>
    </citation>
    <scope>NUCLEOTIDE SEQUENCE [LARGE SCALE GENOMIC DNA]</scope>
    <source>
        <strain evidence="1 2">DSM 22343</strain>
    </source>
</reference>
<dbReference type="OrthoDB" id="2609371at2"/>
<proteinExistence type="predicted"/>
<dbReference type="STRING" id="494026.PGLA_13695"/>
<protein>
    <submittedName>
        <fullName evidence="1">Uncharacterized protein</fullName>
    </submittedName>
</protein>
<organism evidence="1 2">
    <name type="scientific">Paenibacillus glacialis</name>
    <dbReference type="NCBI Taxonomy" id="494026"/>
    <lineage>
        <taxon>Bacteria</taxon>
        <taxon>Bacillati</taxon>
        <taxon>Bacillota</taxon>
        <taxon>Bacilli</taxon>
        <taxon>Bacillales</taxon>
        <taxon>Paenibacillaceae</taxon>
        <taxon>Paenibacillus</taxon>
    </lineage>
</organism>
<keyword evidence="2" id="KW-1185">Reference proteome</keyword>
<dbReference type="EMBL" id="LVJH01000024">
    <property type="protein sequence ID" value="OAB42115.1"/>
    <property type="molecule type" value="Genomic_DNA"/>
</dbReference>
<name>A0A168KJR9_9BACL</name>
<evidence type="ECO:0000313" key="2">
    <source>
        <dbReference type="Proteomes" id="UP000076967"/>
    </source>
</evidence>
<dbReference type="Proteomes" id="UP000076967">
    <property type="component" value="Unassembled WGS sequence"/>
</dbReference>
<comment type="caution">
    <text evidence="1">The sequence shown here is derived from an EMBL/GenBank/DDBJ whole genome shotgun (WGS) entry which is preliminary data.</text>
</comment>
<dbReference type="AlphaFoldDB" id="A0A168KJR9"/>
<gene>
    <name evidence="1" type="ORF">PGLA_13695</name>
</gene>
<evidence type="ECO:0000313" key="1">
    <source>
        <dbReference type="EMBL" id="OAB42115.1"/>
    </source>
</evidence>
<sequence>MIKYLYTTEYKEDFNEVILDFGIDQSLKNGYLISNSLGSDVFGDFATIKEEIRGLLTLLEGKVTLYEGGGNVNLIKSDKHFTTLEDIFAEEDEEDSICKIETLEYVKIILVWAKENFQYKSQRGVILREEAELVVDWINKKCVELYEFESQ</sequence>
<accession>A0A168KJR9</accession>